<dbReference type="STRING" id="906689.A0A2I0XGG9"/>
<dbReference type="CDD" id="cd00609">
    <property type="entry name" value="AAT_like"/>
    <property type="match status" value="1"/>
</dbReference>
<evidence type="ECO:0000256" key="5">
    <source>
        <dbReference type="ARBA" id="ARBA00022898"/>
    </source>
</evidence>
<protein>
    <recommendedName>
        <fullName evidence="8">1-aminocyclopropane-1-carboxylate synthase</fullName>
        <ecNumber evidence="8">4.4.1.14</ecNumber>
    </recommendedName>
</protein>
<evidence type="ECO:0000256" key="9">
    <source>
        <dbReference type="ARBA" id="ARBA00049554"/>
    </source>
</evidence>
<dbReference type="AlphaFoldDB" id="A0A2I0XGG9"/>
<sequence length="487" mass="54907">MGFEESEEQLLSKVATNGGHGEKSSYFDGWKAHDRDPYHPTENPEGVIQMGLAENRLSHDLMEKWIRKNPAAASICTEEGISQFRAVANFQDYHGLPLFREGVAKLMEKVRGGRVKFDPDRIVMSGGATGAQETLAFCLANPGDAFLIPVPYYPAFDRDFCWRTRARLLPIHCHSSNNFNITSSALEAAYLNAQKSNIRVKGVLITNPSNPLGTTMDERTIRTLLSFTNNKRIHLICDEIFSGTVFKPPHFISLSEIVESDPEFDRDLVHVVYSLSKDLGLPGFRVGVIYSYNDEVVACARKMSSFGLVSSQTQHLLGSMLADEEFTSNYLAENARRLKERHGVFTDGLRRVGIRCLEGNGGLFCWMDLRSLLKKATLEGELELWRVIVNEVKLNVSPGSSFHCAEPGWFRVCFANMDDETTERALRRIRLFVNGEIEEVEEKKAKKKKNRLAEGLRLSLPRRFEEEMVMTPRLMTSPHSPLVPATI</sequence>
<dbReference type="PRINTS" id="PR00753">
    <property type="entry name" value="ACCSYNTHASE"/>
</dbReference>
<comment type="cofactor">
    <cofactor evidence="1">
        <name>pyridoxal 5'-phosphate</name>
        <dbReference type="ChEBI" id="CHEBI:597326"/>
    </cofactor>
</comment>
<reference evidence="11 12" key="2">
    <citation type="journal article" date="2017" name="Nature">
        <title>The Apostasia genome and the evolution of orchids.</title>
        <authorList>
            <person name="Zhang G.Q."/>
            <person name="Liu K.W."/>
            <person name="Li Z."/>
            <person name="Lohaus R."/>
            <person name="Hsiao Y.Y."/>
            <person name="Niu S.C."/>
            <person name="Wang J.Y."/>
            <person name="Lin Y.C."/>
            <person name="Xu Q."/>
            <person name="Chen L.J."/>
            <person name="Yoshida K."/>
            <person name="Fujiwara S."/>
            <person name="Wang Z.W."/>
            <person name="Zhang Y.Q."/>
            <person name="Mitsuda N."/>
            <person name="Wang M."/>
            <person name="Liu G.H."/>
            <person name="Pecoraro L."/>
            <person name="Huang H.X."/>
            <person name="Xiao X.J."/>
            <person name="Lin M."/>
            <person name="Wu X.Y."/>
            <person name="Wu W.L."/>
            <person name="Chen Y.Y."/>
            <person name="Chang S.B."/>
            <person name="Sakamoto S."/>
            <person name="Ohme-Takagi M."/>
            <person name="Yagi M."/>
            <person name="Zeng S.J."/>
            <person name="Shen C.Y."/>
            <person name="Yeh C.M."/>
            <person name="Luo Y.B."/>
            <person name="Tsai W.C."/>
            <person name="Van de Peer Y."/>
            <person name="Liu Z.J."/>
        </authorList>
    </citation>
    <scope>NUCLEOTIDE SEQUENCE [LARGE SCALE GENOMIC DNA]</scope>
    <source>
        <tissue evidence="11">The whole plant</tissue>
    </source>
</reference>
<evidence type="ECO:0000256" key="8">
    <source>
        <dbReference type="ARBA" id="ARBA00039053"/>
    </source>
</evidence>
<dbReference type="InterPro" id="IPR050478">
    <property type="entry name" value="Ethylene_sulfur-biosynth"/>
</dbReference>
<dbReference type="GO" id="GO:0030170">
    <property type="term" value="F:pyridoxal phosphate binding"/>
    <property type="evidence" value="ECO:0007669"/>
    <property type="project" value="InterPro"/>
</dbReference>
<evidence type="ECO:0000259" key="10">
    <source>
        <dbReference type="Pfam" id="PF00155"/>
    </source>
</evidence>
<gene>
    <name evidence="11" type="primary">ACS1</name>
    <name evidence="11" type="ORF">MA16_Dca013931</name>
</gene>
<dbReference type="PROSITE" id="PS00105">
    <property type="entry name" value="AA_TRANSFER_CLASS_1"/>
    <property type="match status" value="1"/>
</dbReference>
<keyword evidence="12" id="KW-1185">Reference proteome</keyword>
<dbReference type="EC" id="4.4.1.14" evidence="8"/>
<accession>A0A2I0XGG9</accession>
<dbReference type="GO" id="GO:0008483">
    <property type="term" value="F:transaminase activity"/>
    <property type="evidence" value="ECO:0007669"/>
    <property type="project" value="TreeGrafter"/>
</dbReference>
<evidence type="ECO:0000256" key="4">
    <source>
        <dbReference type="ARBA" id="ARBA00022691"/>
    </source>
</evidence>
<dbReference type="Gene3D" id="3.90.1150.10">
    <property type="entry name" value="Aspartate Aminotransferase, domain 1"/>
    <property type="match status" value="1"/>
</dbReference>
<evidence type="ECO:0000256" key="7">
    <source>
        <dbReference type="ARBA" id="ARBA00037888"/>
    </source>
</evidence>
<dbReference type="InterPro" id="IPR015422">
    <property type="entry name" value="PyrdxlP-dep_Trfase_small"/>
</dbReference>
<evidence type="ECO:0000313" key="12">
    <source>
        <dbReference type="Proteomes" id="UP000233837"/>
    </source>
</evidence>
<evidence type="ECO:0000256" key="3">
    <source>
        <dbReference type="ARBA" id="ARBA00022666"/>
    </source>
</evidence>
<dbReference type="PANTHER" id="PTHR43795:SF6">
    <property type="entry name" value="1-AMINOCYCLOPROPANE-1-CARBOXYLATE SYNTHASE 6"/>
    <property type="match status" value="1"/>
</dbReference>
<organism evidence="11 12">
    <name type="scientific">Dendrobium catenatum</name>
    <dbReference type="NCBI Taxonomy" id="906689"/>
    <lineage>
        <taxon>Eukaryota</taxon>
        <taxon>Viridiplantae</taxon>
        <taxon>Streptophyta</taxon>
        <taxon>Embryophyta</taxon>
        <taxon>Tracheophyta</taxon>
        <taxon>Spermatophyta</taxon>
        <taxon>Magnoliopsida</taxon>
        <taxon>Liliopsida</taxon>
        <taxon>Asparagales</taxon>
        <taxon>Orchidaceae</taxon>
        <taxon>Epidendroideae</taxon>
        <taxon>Malaxideae</taxon>
        <taxon>Dendrobiinae</taxon>
        <taxon>Dendrobium</taxon>
    </lineage>
</organism>
<evidence type="ECO:0000313" key="11">
    <source>
        <dbReference type="EMBL" id="PKU86984.1"/>
    </source>
</evidence>
<comment type="similarity">
    <text evidence="2">Belongs to the class-I pyridoxal-phosphate-dependent aminotransferase family.</text>
</comment>
<dbReference type="InterPro" id="IPR015424">
    <property type="entry name" value="PyrdxlP-dep_Trfase"/>
</dbReference>
<dbReference type="OrthoDB" id="691673at2759"/>
<dbReference type="Proteomes" id="UP000233837">
    <property type="component" value="Unassembled WGS sequence"/>
</dbReference>
<dbReference type="GO" id="GO:0009693">
    <property type="term" value="P:ethylene biosynthetic process"/>
    <property type="evidence" value="ECO:0007669"/>
    <property type="project" value="UniProtKB-KW"/>
</dbReference>
<proteinExistence type="inferred from homology"/>
<evidence type="ECO:0000256" key="2">
    <source>
        <dbReference type="ARBA" id="ARBA00007441"/>
    </source>
</evidence>
<keyword evidence="3" id="KW-0266">Ethylene biosynthesis</keyword>
<dbReference type="Gene3D" id="3.40.640.10">
    <property type="entry name" value="Type I PLP-dependent aspartate aminotransferase-like (Major domain)"/>
    <property type="match status" value="1"/>
</dbReference>
<dbReference type="InterPro" id="IPR015421">
    <property type="entry name" value="PyrdxlP-dep_Trfase_major"/>
</dbReference>
<dbReference type="SUPFAM" id="SSF53383">
    <property type="entry name" value="PLP-dependent transferases"/>
    <property type="match status" value="1"/>
</dbReference>
<name>A0A2I0XGG9_9ASPA</name>
<comment type="catalytic activity">
    <reaction evidence="9">
        <text>S-adenosyl-L-methionine = 1-aminocyclopropane-1-carboxylate + S-methyl-5'-thioadenosine + H(+)</text>
        <dbReference type="Rhea" id="RHEA:21744"/>
        <dbReference type="ChEBI" id="CHEBI:15378"/>
        <dbReference type="ChEBI" id="CHEBI:17509"/>
        <dbReference type="ChEBI" id="CHEBI:58360"/>
        <dbReference type="ChEBI" id="CHEBI:59789"/>
        <dbReference type="EC" id="4.4.1.14"/>
    </reaction>
</comment>
<dbReference type="Pfam" id="PF00155">
    <property type="entry name" value="Aminotran_1_2"/>
    <property type="match status" value="1"/>
</dbReference>
<dbReference type="GO" id="GO:0016847">
    <property type="term" value="F:1-aminocyclopropane-1-carboxylate synthase activity"/>
    <property type="evidence" value="ECO:0007669"/>
    <property type="project" value="UniProtKB-EC"/>
</dbReference>
<dbReference type="PANTHER" id="PTHR43795">
    <property type="entry name" value="BIFUNCTIONAL ASPARTATE AMINOTRANSFERASE AND GLUTAMATE/ASPARTATE-PREPHENATE AMINOTRANSFERASE-RELATED"/>
    <property type="match status" value="1"/>
</dbReference>
<feature type="domain" description="Aminotransferase class I/classII large" evidence="10">
    <location>
        <begin position="48"/>
        <end position="429"/>
    </location>
</feature>
<dbReference type="InterPro" id="IPR004838">
    <property type="entry name" value="NHTrfase_class1_PyrdxlP-BS"/>
</dbReference>
<keyword evidence="6" id="KW-0456">Lyase</keyword>
<evidence type="ECO:0000256" key="1">
    <source>
        <dbReference type="ARBA" id="ARBA00001933"/>
    </source>
</evidence>
<comment type="pathway">
    <text evidence="7">Alkene biosynthesis; ethylene biosynthesis via S-adenosyl-L-methionine; ethylene from S-adenosyl-L-methionine: step 1/2.</text>
</comment>
<dbReference type="InterPro" id="IPR004839">
    <property type="entry name" value="Aminotransferase_I/II_large"/>
</dbReference>
<keyword evidence="5" id="KW-0663">Pyridoxal phosphate</keyword>
<reference evidence="11 12" key="1">
    <citation type="journal article" date="2016" name="Sci. Rep.">
        <title>The Dendrobium catenatum Lindl. genome sequence provides insights into polysaccharide synthase, floral development and adaptive evolution.</title>
        <authorList>
            <person name="Zhang G.Q."/>
            <person name="Xu Q."/>
            <person name="Bian C."/>
            <person name="Tsai W.C."/>
            <person name="Yeh C.M."/>
            <person name="Liu K.W."/>
            <person name="Yoshida K."/>
            <person name="Zhang L.S."/>
            <person name="Chang S.B."/>
            <person name="Chen F."/>
            <person name="Shi Y."/>
            <person name="Su Y.Y."/>
            <person name="Zhang Y.Q."/>
            <person name="Chen L.J."/>
            <person name="Yin Y."/>
            <person name="Lin M."/>
            <person name="Huang H."/>
            <person name="Deng H."/>
            <person name="Wang Z.W."/>
            <person name="Zhu S.L."/>
            <person name="Zhao X."/>
            <person name="Deng C."/>
            <person name="Niu S.C."/>
            <person name="Huang J."/>
            <person name="Wang M."/>
            <person name="Liu G.H."/>
            <person name="Yang H.J."/>
            <person name="Xiao X.J."/>
            <person name="Hsiao Y.Y."/>
            <person name="Wu W.L."/>
            <person name="Chen Y.Y."/>
            <person name="Mitsuda N."/>
            <person name="Ohme-Takagi M."/>
            <person name="Luo Y.B."/>
            <person name="Van de Peer Y."/>
            <person name="Liu Z.J."/>
        </authorList>
    </citation>
    <scope>NUCLEOTIDE SEQUENCE [LARGE SCALE GENOMIC DNA]</scope>
    <source>
        <tissue evidence="11">The whole plant</tissue>
    </source>
</reference>
<evidence type="ECO:0000256" key="6">
    <source>
        <dbReference type="ARBA" id="ARBA00023239"/>
    </source>
</evidence>
<dbReference type="EMBL" id="KZ501901">
    <property type="protein sequence ID" value="PKU86984.1"/>
    <property type="molecule type" value="Genomic_DNA"/>
</dbReference>
<keyword evidence="4" id="KW-0949">S-adenosyl-L-methionine</keyword>